<name>A0A2J6RQA0_HYAVF</name>
<reference evidence="1 2" key="1">
    <citation type="submission" date="2016-04" db="EMBL/GenBank/DDBJ databases">
        <title>A degradative enzymes factory behind the ericoid mycorrhizal symbiosis.</title>
        <authorList>
            <consortium name="DOE Joint Genome Institute"/>
            <person name="Martino E."/>
            <person name="Morin E."/>
            <person name="Grelet G."/>
            <person name="Kuo A."/>
            <person name="Kohler A."/>
            <person name="Daghino S."/>
            <person name="Barry K."/>
            <person name="Choi C."/>
            <person name="Cichocki N."/>
            <person name="Clum A."/>
            <person name="Copeland A."/>
            <person name="Hainaut M."/>
            <person name="Haridas S."/>
            <person name="Labutti K."/>
            <person name="Lindquist E."/>
            <person name="Lipzen A."/>
            <person name="Khouja H.-R."/>
            <person name="Murat C."/>
            <person name="Ohm R."/>
            <person name="Olson A."/>
            <person name="Spatafora J."/>
            <person name="Veneault-Fourrey C."/>
            <person name="Henrissat B."/>
            <person name="Grigoriev I."/>
            <person name="Martin F."/>
            <person name="Perotto S."/>
        </authorList>
    </citation>
    <scope>NUCLEOTIDE SEQUENCE [LARGE SCALE GENOMIC DNA]</scope>
    <source>
        <strain evidence="1 2">F</strain>
    </source>
</reference>
<dbReference type="Proteomes" id="UP000235786">
    <property type="component" value="Unassembled WGS sequence"/>
</dbReference>
<gene>
    <name evidence="1" type="ORF">L207DRAFT_343336</name>
</gene>
<proteinExistence type="predicted"/>
<keyword evidence="2" id="KW-1185">Reference proteome</keyword>
<organism evidence="1 2">
    <name type="scientific">Hyaloscypha variabilis (strain UAMH 11265 / GT02V1 / F)</name>
    <name type="common">Meliniomyces variabilis</name>
    <dbReference type="NCBI Taxonomy" id="1149755"/>
    <lineage>
        <taxon>Eukaryota</taxon>
        <taxon>Fungi</taxon>
        <taxon>Dikarya</taxon>
        <taxon>Ascomycota</taxon>
        <taxon>Pezizomycotina</taxon>
        <taxon>Leotiomycetes</taxon>
        <taxon>Helotiales</taxon>
        <taxon>Hyaloscyphaceae</taxon>
        <taxon>Hyaloscypha</taxon>
        <taxon>Hyaloscypha variabilis</taxon>
    </lineage>
</organism>
<evidence type="ECO:0000313" key="2">
    <source>
        <dbReference type="Proteomes" id="UP000235786"/>
    </source>
</evidence>
<protein>
    <submittedName>
        <fullName evidence="1">Uncharacterized protein</fullName>
    </submittedName>
</protein>
<sequence length="71" mass="7727">MCSFYVRRIWSPTSGFKSSSIQEGIVDSNQTLTNAVRYCIEIICPQLVGHQTASASVRSRSGGIMTSHSST</sequence>
<dbReference type="AlphaFoldDB" id="A0A2J6RQA0"/>
<dbReference type="EMBL" id="KZ613945">
    <property type="protein sequence ID" value="PMD40680.1"/>
    <property type="molecule type" value="Genomic_DNA"/>
</dbReference>
<accession>A0A2J6RQA0</accession>
<evidence type="ECO:0000313" key="1">
    <source>
        <dbReference type="EMBL" id="PMD40680.1"/>
    </source>
</evidence>